<proteinExistence type="predicted"/>
<keyword evidence="2" id="KW-1185">Reference proteome</keyword>
<accession>A0A4Y7SHI9</accession>
<reference evidence="1 2" key="1">
    <citation type="journal article" date="2019" name="Nat. Ecol. Evol.">
        <title>Megaphylogeny resolves global patterns of mushroom evolution.</title>
        <authorList>
            <person name="Varga T."/>
            <person name="Krizsan K."/>
            <person name="Foldi C."/>
            <person name="Dima B."/>
            <person name="Sanchez-Garcia M."/>
            <person name="Sanchez-Ramirez S."/>
            <person name="Szollosi G.J."/>
            <person name="Szarkandi J.G."/>
            <person name="Papp V."/>
            <person name="Albert L."/>
            <person name="Andreopoulos W."/>
            <person name="Angelini C."/>
            <person name="Antonin V."/>
            <person name="Barry K.W."/>
            <person name="Bougher N.L."/>
            <person name="Buchanan P."/>
            <person name="Buyck B."/>
            <person name="Bense V."/>
            <person name="Catcheside P."/>
            <person name="Chovatia M."/>
            <person name="Cooper J."/>
            <person name="Damon W."/>
            <person name="Desjardin D."/>
            <person name="Finy P."/>
            <person name="Geml J."/>
            <person name="Haridas S."/>
            <person name="Hughes K."/>
            <person name="Justo A."/>
            <person name="Karasinski D."/>
            <person name="Kautmanova I."/>
            <person name="Kiss B."/>
            <person name="Kocsube S."/>
            <person name="Kotiranta H."/>
            <person name="LaButti K.M."/>
            <person name="Lechner B.E."/>
            <person name="Liimatainen K."/>
            <person name="Lipzen A."/>
            <person name="Lukacs Z."/>
            <person name="Mihaltcheva S."/>
            <person name="Morgado L.N."/>
            <person name="Niskanen T."/>
            <person name="Noordeloos M.E."/>
            <person name="Ohm R.A."/>
            <person name="Ortiz-Santana B."/>
            <person name="Ovrebo C."/>
            <person name="Racz N."/>
            <person name="Riley R."/>
            <person name="Savchenko A."/>
            <person name="Shiryaev A."/>
            <person name="Soop K."/>
            <person name="Spirin V."/>
            <person name="Szebenyi C."/>
            <person name="Tomsovsky M."/>
            <person name="Tulloss R.E."/>
            <person name="Uehling J."/>
            <person name="Grigoriev I.V."/>
            <person name="Vagvolgyi C."/>
            <person name="Papp T."/>
            <person name="Martin F.M."/>
            <person name="Miettinen O."/>
            <person name="Hibbett D.S."/>
            <person name="Nagy L.G."/>
        </authorList>
    </citation>
    <scope>NUCLEOTIDE SEQUENCE [LARGE SCALE GENOMIC DNA]</scope>
    <source>
        <strain evidence="1 2">FP101781</strain>
    </source>
</reference>
<dbReference type="AlphaFoldDB" id="A0A4Y7SHI9"/>
<protein>
    <submittedName>
        <fullName evidence="1">Uncharacterized protein</fullName>
    </submittedName>
</protein>
<comment type="caution">
    <text evidence="1">The sequence shown here is derived from an EMBL/GenBank/DDBJ whole genome shotgun (WGS) entry which is preliminary data.</text>
</comment>
<gene>
    <name evidence="1" type="ORF">FA13DRAFT_166270</name>
</gene>
<sequence>MKVRKSQRERRLQGSEIPSRYLYYCQPSARGRDSTRICLPCRYLYLPDPAKHSSQAEFGS</sequence>
<dbReference type="EMBL" id="QPFP01000120">
    <property type="protein sequence ID" value="TEB21158.1"/>
    <property type="molecule type" value="Genomic_DNA"/>
</dbReference>
<dbReference type="Proteomes" id="UP000298030">
    <property type="component" value="Unassembled WGS sequence"/>
</dbReference>
<evidence type="ECO:0000313" key="1">
    <source>
        <dbReference type="EMBL" id="TEB21158.1"/>
    </source>
</evidence>
<organism evidence="1 2">
    <name type="scientific">Coprinellus micaceus</name>
    <name type="common">Glistening ink-cap mushroom</name>
    <name type="synonym">Coprinus micaceus</name>
    <dbReference type="NCBI Taxonomy" id="71717"/>
    <lineage>
        <taxon>Eukaryota</taxon>
        <taxon>Fungi</taxon>
        <taxon>Dikarya</taxon>
        <taxon>Basidiomycota</taxon>
        <taxon>Agaricomycotina</taxon>
        <taxon>Agaricomycetes</taxon>
        <taxon>Agaricomycetidae</taxon>
        <taxon>Agaricales</taxon>
        <taxon>Agaricineae</taxon>
        <taxon>Psathyrellaceae</taxon>
        <taxon>Coprinellus</taxon>
    </lineage>
</organism>
<name>A0A4Y7SHI9_COPMI</name>
<evidence type="ECO:0000313" key="2">
    <source>
        <dbReference type="Proteomes" id="UP000298030"/>
    </source>
</evidence>